<dbReference type="AlphaFoldDB" id="A0A162MDE5"/>
<comment type="caution">
    <text evidence="2">The sequence shown here is derived from an EMBL/GenBank/DDBJ whole genome shotgun (WGS) entry which is preliminary data.</text>
</comment>
<feature type="transmembrane region" description="Helical" evidence="1">
    <location>
        <begin position="78"/>
        <end position="99"/>
    </location>
</feature>
<evidence type="ECO:0000256" key="1">
    <source>
        <dbReference type="SAM" id="Phobius"/>
    </source>
</evidence>
<evidence type="ECO:0000313" key="3">
    <source>
        <dbReference type="Proteomes" id="UP000076967"/>
    </source>
</evidence>
<dbReference type="Proteomes" id="UP000076967">
    <property type="component" value="Unassembled WGS sequence"/>
</dbReference>
<accession>A0A162MDE5</accession>
<feature type="transmembrane region" description="Helical" evidence="1">
    <location>
        <begin position="105"/>
        <end position="127"/>
    </location>
</feature>
<name>A0A162MDE5_9BACL</name>
<protein>
    <recommendedName>
        <fullName evidence="4">DUF1700 domain-containing protein</fullName>
    </recommendedName>
</protein>
<keyword evidence="1" id="KW-0812">Transmembrane</keyword>
<gene>
    <name evidence="2" type="ORF">PGLA_12235</name>
</gene>
<feature type="transmembrane region" description="Helical" evidence="1">
    <location>
        <begin position="148"/>
        <end position="167"/>
    </location>
</feature>
<dbReference type="Pfam" id="PF22564">
    <property type="entry name" value="HAAS"/>
    <property type="match status" value="1"/>
</dbReference>
<proteinExistence type="predicted"/>
<organism evidence="2 3">
    <name type="scientific">Paenibacillus glacialis</name>
    <dbReference type="NCBI Taxonomy" id="494026"/>
    <lineage>
        <taxon>Bacteria</taxon>
        <taxon>Bacillati</taxon>
        <taxon>Bacillota</taxon>
        <taxon>Bacilli</taxon>
        <taxon>Bacillales</taxon>
        <taxon>Paenibacillaceae</taxon>
        <taxon>Paenibacillus</taxon>
    </lineage>
</organism>
<keyword evidence="3" id="KW-1185">Reference proteome</keyword>
<reference evidence="2 3" key="1">
    <citation type="submission" date="2016-03" db="EMBL/GenBank/DDBJ databases">
        <title>Draft genome sequence of Paenibacillus glacialis DSM 22343.</title>
        <authorList>
            <person name="Shin S.-K."/>
            <person name="Yi H."/>
        </authorList>
    </citation>
    <scope>NUCLEOTIDE SEQUENCE [LARGE SCALE GENOMIC DNA]</scope>
    <source>
        <strain evidence="2 3">DSM 22343</strain>
    </source>
</reference>
<evidence type="ECO:0000313" key="2">
    <source>
        <dbReference type="EMBL" id="OAB42523.1"/>
    </source>
</evidence>
<keyword evidence="1" id="KW-1133">Transmembrane helix</keyword>
<dbReference type="EMBL" id="LVJH01000021">
    <property type="protein sequence ID" value="OAB42523.1"/>
    <property type="molecule type" value="Genomic_DNA"/>
</dbReference>
<evidence type="ECO:0008006" key="4">
    <source>
        <dbReference type="Google" id="ProtNLM"/>
    </source>
</evidence>
<sequence length="186" mass="20808">MDKIMNDYLVKIEKYLKSMSDSERIDIVKEIKSVMLELQNNGVSSEQIIERLGNPKELAKAYLGEAISKNSKFSWRKFGAVFAFCSSFTGVSGMFLLPFISTLSIALMISGVITLIGGIIKFVGYLMGYDIAGITIEMGAFTPSPMQFLPISIVIGVLMFWLGKVLWKLTIKYIHAISKKMKKIEI</sequence>
<dbReference type="OrthoDB" id="2867550at2"/>
<keyword evidence="1" id="KW-0472">Membrane</keyword>